<accession>A0A9D4DQU4</accession>
<dbReference type="Gene3D" id="2.60.120.40">
    <property type="match status" value="1"/>
</dbReference>
<feature type="domain" description="C1q" evidence="1">
    <location>
        <begin position="5"/>
        <end position="113"/>
    </location>
</feature>
<dbReference type="PROSITE" id="PS50871">
    <property type="entry name" value="C1Q"/>
    <property type="match status" value="1"/>
</dbReference>
<dbReference type="EMBL" id="JAIWYP010000010">
    <property type="protein sequence ID" value="KAH3753363.1"/>
    <property type="molecule type" value="Genomic_DNA"/>
</dbReference>
<gene>
    <name evidence="2" type="ORF">DPMN_187999</name>
</gene>
<dbReference type="Proteomes" id="UP000828390">
    <property type="component" value="Unassembled WGS sequence"/>
</dbReference>
<reference evidence="2" key="1">
    <citation type="journal article" date="2019" name="bioRxiv">
        <title>The Genome of the Zebra Mussel, Dreissena polymorpha: A Resource for Invasive Species Research.</title>
        <authorList>
            <person name="McCartney M.A."/>
            <person name="Auch B."/>
            <person name="Kono T."/>
            <person name="Mallez S."/>
            <person name="Zhang Y."/>
            <person name="Obille A."/>
            <person name="Becker A."/>
            <person name="Abrahante J.E."/>
            <person name="Garbe J."/>
            <person name="Badalamenti J.P."/>
            <person name="Herman A."/>
            <person name="Mangelson H."/>
            <person name="Liachko I."/>
            <person name="Sullivan S."/>
            <person name="Sone E.D."/>
            <person name="Koren S."/>
            <person name="Silverstein K.A.T."/>
            <person name="Beckman K.B."/>
            <person name="Gohl D.M."/>
        </authorList>
    </citation>
    <scope>NUCLEOTIDE SEQUENCE</scope>
    <source>
        <strain evidence="2">Duluth1</strain>
        <tissue evidence="2">Whole animal</tissue>
    </source>
</reference>
<keyword evidence="3" id="KW-1185">Reference proteome</keyword>
<dbReference type="SUPFAM" id="SSF49842">
    <property type="entry name" value="TNF-like"/>
    <property type="match status" value="1"/>
</dbReference>
<dbReference type="AlphaFoldDB" id="A0A9D4DQU4"/>
<organism evidence="2 3">
    <name type="scientific">Dreissena polymorpha</name>
    <name type="common">Zebra mussel</name>
    <name type="synonym">Mytilus polymorpha</name>
    <dbReference type="NCBI Taxonomy" id="45954"/>
    <lineage>
        <taxon>Eukaryota</taxon>
        <taxon>Metazoa</taxon>
        <taxon>Spiralia</taxon>
        <taxon>Lophotrochozoa</taxon>
        <taxon>Mollusca</taxon>
        <taxon>Bivalvia</taxon>
        <taxon>Autobranchia</taxon>
        <taxon>Heteroconchia</taxon>
        <taxon>Euheterodonta</taxon>
        <taxon>Imparidentia</taxon>
        <taxon>Neoheterodontei</taxon>
        <taxon>Myida</taxon>
        <taxon>Dreissenoidea</taxon>
        <taxon>Dreissenidae</taxon>
        <taxon>Dreissena</taxon>
    </lineage>
</organism>
<evidence type="ECO:0000313" key="3">
    <source>
        <dbReference type="Proteomes" id="UP000828390"/>
    </source>
</evidence>
<evidence type="ECO:0000313" key="2">
    <source>
        <dbReference type="EMBL" id="KAH3753363.1"/>
    </source>
</evidence>
<comment type="caution">
    <text evidence="2">The sequence shown here is derived from an EMBL/GenBank/DDBJ whole genome shotgun (WGS) entry which is preliminary data.</text>
</comment>
<protein>
    <recommendedName>
        <fullName evidence="1">C1q domain-containing protein</fullName>
    </recommendedName>
</protein>
<name>A0A9D4DQU4_DREPO</name>
<dbReference type="InterPro" id="IPR008983">
    <property type="entry name" value="Tumour_necrosis_fac-like_dom"/>
</dbReference>
<dbReference type="InterPro" id="IPR001073">
    <property type="entry name" value="C1q_dom"/>
</dbReference>
<evidence type="ECO:0000259" key="1">
    <source>
        <dbReference type="PROSITE" id="PS50871"/>
    </source>
</evidence>
<dbReference type="Pfam" id="PF00386">
    <property type="entry name" value="C1q"/>
    <property type="match status" value="1"/>
</dbReference>
<proteinExistence type="predicted"/>
<sequence>MKMHYQYYLTGQLIAFNTHKLNAFSKKFNAFPTVIFNKGNAYNPTTGHFTAPVDGISYFTAQICSNSGYILFFYLEKGSETMRVKVRLTATHQFEYNFNSCTPASCSVKLNIN</sequence>
<reference evidence="2" key="2">
    <citation type="submission" date="2020-11" db="EMBL/GenBank/DDBJ databases">
        <authorList>
            <person name="McCartney M.A."/>
            <person name="Auch B."/>
            <person name="Kono T."/>
            <person name="Mallez S."/>
            <person name="Becker A."/>
            <person name="Gohl D.M."/>
            <person name="Silverstein K.A.T."/>
            <person name="Koren S."/>
            <person name="Bechman K.B."/>
            <person name="Herman A."/>
            <person name="Abrahante J.E."/>
            <person name="Garbe J."/>
        </authorList>
    </citation>
    <scope>NUCLEOTIDE SEQUENCE</scope>
    <source>
        <strain evidence="2">Duluth1</strain>
        <tissue evidence="2">Whole animal</tissue>
    </source>
</reference>